<dbReference type="SMART" id="SM00283">
    <property type="entry name" value="MA"/>
    <property type="match status" value="1"/>
</dbReference>
<dbReference type="InterPro" id="IPR035965">
    <property type="entry name" value="PAS-like_dom_sf"/>
</dbReference>
<dbReference type="GO" id="GO:0016020">
    <property type="term" value="C:membrane"/>
    <property type="evidence" value="ECO:0007669"/>
    <property type="project" value="InterPro"/>
</dbReference>
<dbReference type="GO" id="GO:0004888">
    <property type="term" value="F:transmembrane signaling receptor activity"/>
    <property type="evidence" value="ECO:0007669"/>
    <property type="project" value="InterPro"/>
</dbReference>
<feature type="domain" description="PAS" evidence="5">
    <location>
        <begin position="10"/>
        <end position="53"/>
    </location>
</feature>
<dbReference type="InterPro" id="IPR013656">
    <property type="entry name" value="PAS_4"/>
</dbReference>
<dbReference type="PANTHER" id="PTHR32089:SF112">
    <property type="entry name" value="LYSOZYME-LIKE PROTEIN-RELATED"/>
    <property type="match status" value="1"/>
</dbReference>
<sequence>MGLVHSQGVTDELVVRSLERNLAIIRFDLDRRVAYVNEVFANSMGYKKDEMYGMHHKEFCFPHFADSPGYERFWQDLFTGKSFQDKIERMDSKGNAVWLEATYMPVFDESNEQVIGVSKIATNITQRQSNMSNVVLRMQEMADSLNQRADLGIERSQELLRSINKIAEVSIENTHTLANLEKQAVSIHSIVQTIRDIASQTQLLALNAAIEAAHAGEYGRGFDVVAKEVRKLSSMVQDSIIKVRDSVDAITLEIGKISIGTNQVQENIEDSQQQVLVALEDFSKIASSAQNLDTQAREVMDIL</sequence>
<name>A0A1R0X7J0_9BACL</name>
<dbReference type="GO" id="GO:0006935">
    <property type="term" value="P:chemotaxis"/>
    <property type="evidence" value="ECO:0007669"/>
    <property type="project" value="InterPro"/>
</dbReference>
<keyword evidence="1 3" id="KW-0807">Transducer</keyword>
<dbReference type="InterPro" id="IPR004090">
    <property type="entry name" value="Chemotax_Me-accpt_rcpt"/>
</dbReference>
<dbReference type="EMBL" id="MKQP01000024">
    <property type="protein sequence ID" value="OMD30594.1"/>
    <property type="molecule type" value="Genomic_DNA"/>
</dbReference>
<dbReference type="Gene3D" id="3.30.450.20">
    <property type="entry name" value="PAS domain"/>
    <property type="match status" value="1"/>
</dbReference>
<dbReference type="GO" id="GO:0007165">
    <property type="term" value="P:signal transduction"/>
    <property type="evidence" value="ECO:0007669"/>
    <property type="project" value="UniProtKB-KW"/>
</dbReference>
<dbReference type="Pfam" id="PF00015">
    <property type="entry name" value="MCPsignal"/>
    <property type="match status" value="1"/>
</dbReference>
<evidence type="ECO:0000259" key="4">
    <source>
        <dbReference type="PROSITE" id="PS50111"/>
    </source>
</evidence>
<dbReference type="Proteomes" id="UP000187465">
    <property type="component" value="Unassembled WGS sequence"/>
</dbReference>
<dbReference type="SUPFAM" id="SSF58104">
    <property type="entry name" value="Methyl-accepting chemotaxis protein (MCP) signaling domain"/>
    <property type="match status" value="1"/>
</dbReference>
<dbReference type="CDD" id="cd00130">
    <property type="entry name" value="PAS"/>
    <property type="match status" value="1"/>
</dbReference>
<feature type="domain" description="Methyl-accepting transducer" evidence="4">
    <location>
        <begin position="108"/>
        <end position="303"/>
    </location>
</feature>
<comment type="caution">
    <text evidence="6">The sequence shown here is derived from an EMBL/GenBank/DDBJ whole genome shotgun (WGS) entry which is preliminary data.</text>
</comment>
<evidence type="ECO:0000256" key="2">
    <source>
        <dbReference type="ARBA" id="ARBA00029447"/>
    </source>
</evidence>
<comment type="similarity">
    <text evidence="2">Belongs to the methyl-accepting chemotaxis (MCP) protein family.</text>
</comment>
<dbReference type="PROSITE" id="PS50111">
    <property type="entry name" value="CHEMOTAXIS_TRANSDUC_2"/>
    <property type="match status" value="1"/>
</dbReference>
<proteinExistence type="inferred from homology"/>
<dbReference type="SUPFAM" id="SSF55785">
    <property type="entry name" value="PYP-like sensor domain (PAS domain)"/>
    <property type="match status" value="1"/>
</dbReference>
<dbReference type="RefSeq" id="WP_036683918.1">
    <property type="nucleotide sequence ID" value="NZ_JARLKA010000023.1"/>
</dbReference>
<accession>A0A1R0X7J0</accession>
<evidence type="ECO:0000313" key="7">
    <source>
        <dbReference type="Proteomes" id="UP000187465"/>
    </source>
</evidence>
<evidence type="ECO:0000256" key="1">
    <source>
        <dbReference type="ARBA" id="ARBA00023224"/>
    </source>
</evidence>
<dbReference type="AlphaFoldDB" id="A0A1R0X7J0"/>
<dbReference type="Gene3D" id="6.10.250.3200">
    <property type="match status" value="1"/>
</dbReference>
<organism evidence="6 7">
    <name type="scientific">Paenibacillus odorifer</name>
    <dbReference type="NCBI Taxonomy" id="189426"/>
    <lineage>
        <taxon>Bacteria</taxon>
        <taxon>Bacillati</taxon>
        <taxon>Bacillota</taxon>
        <taxon>Bacilli</taxon>
        <taxon>Bacillales</taxon>
        <taxon>Paenibacillaceae</taxon>
        <taxon>Paenibacillus</taxon>
    </lineage>
</organism>
<evidence type="ECO:0000313" key="6">
    <source>
        <dbReference type="EMBL" id="OMD30594.1"/>
    </source>
</evidence>
<dbReference type="NCBIfam" id="TIGR00229">
    <property type="entry name" value="sensory_box"/>
    <property type="match status" value="1"/>
</dbReference>
<reference evidence="6 7" key="1">
    <citation type="submission" date="2016-10" db="EMBL/GenBank/DDBJ databases">
        <title>Paenibacillus species isolates.</title>
        <authorList>
            <person name="Beno S.M."/>
        </authorList>
    </citation>
    <scope>NUCLEOTIDE SEQUENCE [LARGE SCALE GENOMIC DNA]</scope>
    <source>
        <strain evidence="6 7">FSL H7-0604</strain>
    </source>
</reference>
<dbReference type="PRINTS" id="PR00260">
    <property type="entry name" value="CHEMTRNSDUCR"/>
</dbReference>
<dbReference type="InterPro" id="IPR000014">
    <property type="entry name" value="PAS"/>
</dbReference>
<evidence type="ECO:0000256" key="3">
    <source>
        <dbReference type="PROSITE-ProRule" id="PRU00284"/>
    </source>
</evidence>
<dbReference type="PROSITE" id="PS50112">
    <property type="entry name" value="PAS"/>
    <property type="match status" value="1"/>
</dbReference>
<evidence type="ECO:0000259" key="5">
    <source>
        <dbReference type="PROSITE" id="PS50112"/>
    </source>
</evidence>
<protein>
    <submittedName>
        <fullName evidence="6">Chemotaxis protein</fullName>
    </submittedName>
</protein>
<dbReference type="PANTHER" id="PTHR32089">
    <property type="entry name" value="METHYL-ACCEPTING CHEMOTAXIS PROTEIN MCPB"/>
    <property type="match status" value="1"/>
</dbReference>
<gene>
    <name evidence="6" type="ORF">BJP51_19495</name>
</gene>
<dbReference type="InterPro" id="IPR004089">
    <property type="entry name" value="MCPsignal_dom"/>
</dbReference>
<dbReference type="Pfam" id="PF08448">
    <property type="entry name" value="PAS_4"/>
    <property type="match status" value="1"/>
</dbReference>